<accession>A0A218Z6Q4</accession>
<sequence>MQFTTSLVVLSVLSTNVFAHPGHDIGEEIAERAAYMQHAKKDLSHCSAKLKARGIDKSSVARRAATVKESRKKRSIPEDAPYMKARDVTEVLADSHLSNTSYDSTTDASILFAGNSSCILSPEVTQGPYWVSGEYVREDLSEEQEGVELILDTQVIDVNTCEPVPAAYVEIWACNSTGVYSGIVSSGNGDSTDLSNLDKTFLRGLQPTDDEGVAKFTTIFPGHYTGRATHIHVLAHFNGTLHDNGTYSGGYVSHVGQLFFAQDLISQVELTAPYNTNTQELKLNSADQILAEEAATVDPVVQYSLLGSDVSSGVFGWIAFGIDLTNQQTLTAAATLYESGGVASNSSGGMGGGPGGNHTGPPPSGSPPSGSASASLPVGSASTSSTSTVSSSASASASAVVDECEA</sequence>
<proteinExistence type="predicted"/>
<keyword evidence="4" id="KW-0560">Oxidoreductase</keyword>
<feature type="region of interest" description="Disordered" evidence="1">
    <location>
        <begin position="345"/>
        <end position="406"/>
    </location>
</feature>
<evidence type="ECO:0000259" key="3">
    <source>
        <dbReference type="Pfam" id="PF00775"/>
    </source>
</evidence>
<evidence type="ECO:0000313" key="5">
    <source>
        <dbReference type="Proteomes" id="UP000242519"/>
    </source>
</evidence>
<dbReference type="AlphaFoldDB" id="A0A218Z6Q4"/>
<dbReference type="PANTHER" id="PTHR34315">
    <property type="match status" value="1"/>
</dbReference>
<comment type="caution">
    <text evidence="4">The sequence shown here is derived from an EMBL/GenBank/DDBJ whole genome shotgun (WGS) entry which is preliminary data.</text>
</comment>
<feature type="domain" description="Intradiol ring-cleavage dioxygenases" evidence="3">
    <location>
        <begin position="136"/>
        <end position="228"/>
    </location>
</feature>
<dbReference type="InterPro" id="IPR015889">
    <property type="entry name" value="Intradiol_dOase_core"/>
</dbReference>
<dbReference type="CDD" id="cd03457">
    <property type="entry name" value="intradiol_dioxygenase_like"/>
    <property type="match status" value="1"/>
</dbReference>
<evidence type="ECO:0000256" key="1">
    <source>
        <dbReference type="SAM" id="MobiDB-lite"/>
    </source>
</evidence>
<dbReference type="InParanoid" id="A0A218Z6Q4"/>
<name>A0A218Z6Q4_9HELO</name>
<dbReference type="Pfam" id="PF00775">
    <property type="entry name" value="Dioxygenase_C"/>
    <property type="match status" value="1"/>
</dbReference>
<evidence type="ECO:0000313" key="4">
    <source>
        <dbReference type="EMBL" id="OWP02876.1"/>
    </source>
</evidence>
<keyword evidence="5" id="KW-1185">Reference proteome</keyword>
<dbReference type="PANTHER" id="PTHR34315:SF1">
    <property type="entry name" value="INTRADIOL RING-CLEAVAGE DIOXYGENASES DOMAIN-CONTAINING PROTEIN-RELATED"/>
    <property type="match status" value="1"/>
</dbReference>
<reference evidence="4 5" key="1">
    <citation type="submission" date="2017-04" db="EMBL/GenBank/DDBJ databases">
        <title>Draft genome sequence of Marssonina coronaria NL1: causal agent of apple blotch.</title>
        <authorList>
            <person name="Cheng Q."/>
        </authorList>
    </citation>
    <scope>NUCLEOTIDE SEQUENCE [LARGE SCALE GENOMIC DNA]</scope>
    <source>
        <strain evidence="4 5">NL1</strain>
    </source>
</reference>
<evidence type="ECO:0000256" key="2">
    <source>
        <dbReference type="SAM" id="SignalP"/>
    </source>
</evidence>
<organism evidence="4 5">
    <name type="scientific">Diplocarpon coronariae</name>
    <dbReference type="NCBI Taxonomy" id="2795749"/>
    <lineage>
        <taxon>Eukaryota</taxon>
        <taxon>Fungi</taxon>
        <taxon>Dikarya</taxon>
        <taxon>Ascomycota</taxon>
        <taxon>Pezizomycotina</taxon>
        <taxon>Leotiomycetes</taxon>
        <taxon>Helotiales</taxon>
        <taxon>Drepanopezizaceae</taxon>
        <taxon>Diplocarpon</taxon>
    </lineage>
</organism>
<dbReference type="SUPFAM" id="SSF49482">
    <property type="entry name" value="Aromatic compound dioxygenase"/>
    <property type="match status" value="1"/>
</dbReference>
<feature type="chain" id="PRO_5013233824" evidence="2">
    <location>
        <begin position="20"/>
        <end position="406"/>
    </location>
</feature>
<dbReference type="Proteomes" id="UP000242519">
    <property type="component" value="Unassembled WGS sequence"/>
</dbReference>
<dbReference type="GO" id="GO:0016702">
    <property type="term" value="F:oxidoreductase activity, acting on single donors with incorporation of molecular oxygen, incorporation of two atoms of oxygen"/>
    <property type="evidence" value="ECO:0007669"/>
    <property type="project" value="InterPro"/>
</dbReference>
<dbReference type="STRING" id="503106.A0A218Z6Q4"/>
<feature type="signal peptide" evidence="2">
    <location>
        <begin position="1"/>
        <end position="19"/>
    </location>
</feature>
<keyword evidence="2" id="KW-0732">Signal</keyword>
<gene>
    <name evidence="4" type="ORF">B2J93_3456</name>
</gene>
<dbReference type="OrthoDB" id="121380at2759"/>
<protein>
    <submittedName>
        <fullName evidence="4">Extracellular dioxygenase</fullName>
    </submittedName>
</protein>
<dbReference type="InterPro" id="IPR000627">
    <property type="entry name" value="Intradiol_dOase_C"/>
</dbReference>
<feature type="compositionally biased region" description="Gly residues" evidence="1">
    <location>
        <begin position="348"/>
        <end position="358"/>
    </location>
</feature>
<dbReference type="GO" id="GO:0008199">
    <property type="term" value="F:ferric iron binding"/>
    <property type="evidence" value="ECO:0007669"/>
    <property type="project" value="InterPro"/>
</dbReference>
<dbReference type="Gene3D" id="2.60.130.10">
    <property type="entry name" value="Aromatic compound dioxygenase"/>
    <property type="match status" value="1"/>
</dbReference>
<keyword evidence="4" id="KW-0223">Dioxygenase</keyword>
<feature type="compositionally biased region" description="Low complexity" evidence="1">
    <location>
        <begin position="367"/>
        <end position="406"/>
    </location>
</feature>
<dbReference type="EMBL" id="MZNU01000204">
    <property type="protein sequence ID" value="OWP02876.1"/>
    <property type="molecule type" value="Genomic_DNA"/>
</dbReference>